<keyword evidence="10" id="KW-1185">Reference proteome</keyword>
<evidence type="ECO:0000259" key="8">
    <source>
        <dbReference type="SMART" id="SM00934"/>
    </source>
</evidence>
<feature type="domain" description="Orotidine 5'-phosphate decarboxylase" evidence="8">
    <location>
        <begin position="17"/>
        <end position="187"/>
    </location>
</feature>
<evidence type="ECO:0000313" key="10">
    <source>
        <dbReference type="Proteomes" id="UP000612362"/>
    </source>
</evidence>
<dbReference type="PROSITE" id="PS00156">
    <property type="entry name" value="OMPDECASE"/>
    <property type="match status" value="1"/>
</dbReference>
<keyword evidence="3" id="KW-0210">Decarboxylase</keyword>
<keyword evidence="4" id="KW-0665">Pyrimidine biosynthesis</keyword>
<evidence type="ECO:0000313" key="9">
    <source>
        <dbReference type="EMBL" id="GHO45688.1"/>
    </source>
</evidence>
<evidence type="ECO:0000256" key="6">
    <source>
        <dbReference type="ARBA" id="ARBA00049157"/>
    </source>
</evidence>
<proteinExistence type="inferred from homology"/>
<dbReference type="AlphaFoldDB" id="A0A8J3MTK4"/>
<dbReference type="Pfam" id="PF00215">
    <property type="entry name" value="OMPdecase"/>
    <property type="match status" value="1"/>
</dbReference>
<dbReference type="InterPro" id="IPR013785">
    <property type="entry name" value="Aldolase_TIM"/>
</dbReference>
<evidence type="ECO:0000256" key="5">
    <source>
        <dbReference type="ARBA" id="ARBA00023239"/>
    </source>
</evidence>
<dbReference type="CDD" id="cd04725">
    <property type="entry name" value="OMP_decarboxylase_like"/>
    <property type="match status" value="1"/>
</dbReference>
<dbReference type="EMBL" id="BNJF01000001">
    <property type="protein sequence ID" value="GHO45688.1"/>
    <property type="molecule type" value="Genomic_DNA"/>
</dbReference>
<evidence type="ECO:0000256" key="7">
    <source>
        <dbReference type="NCBIfam" id="TIGR02127"/>
    </source>
</evidence>
<protein>
    <recommendedName>
        <fullName evidence="7">Orotidine-5'-phosphate decarboxylase</fullName>
        <ecNumber evidence="7">4.1.1.23</ecNumber>
    </recommendedName>
</protein>
<gene>
    <name evidence="9" type="ORF">KSX_38510</name>
</gene>
<comment type="caution">
    <text evidence="9">The sequence shown here is derived from an EMBL/GenBank/DDBJ whole genome shotgun (WGS) entry which is preliminary data.</text>
</comment>
<dbReference type="SUPFAM" id="SSF51366">
    <property type="entry name" value="Ribulose-phoshate binding barrel"/>
    <property type="match status" value="1"/>
</dbReference>
<dbReference type="InterPro" id="IPR001754">
    <property type="entry name" value="OMPdeCOase_dom"/>
</dbReference>
<evidence type="ECO:0000256" key="4">
    <source>
        <dbReference type="ARBA" id="ARBA00022975"/>
    </source>
</evidence>
<evidence type="ECO:0000256" key="2">
    <source>
        <dbReference type="ARBA" id="ARBA00008847"/>
    </source>
</evidence>
<dbReference type="GO" id="GO:0044205">
    <property type="term" value="P:'de novo' UMP biosynthetic process"/>
    <property type="evidence" value="ECO:0007669"/>
    <property type="project" value="UniProtKB-UniPathway"/>
</dbReference>
<comment type="similarity">
    <text evidence="2">Belongs to the OMP decarboxylase family. Type 2 subfamily.</text>
</comment>
<dbReference type="EC" id="4.1.1.23" evidence="7"/>
<dbReference type="UniPathway" id="UPA00070">
    <property type="reaction ID" value="UER00120"/>
</dbReference>
<dbReference type="GO" id="GO:0004590">
    <property type="term" value="F:orotidine-5'-phosphate decarboxylase activity"/>
    <property type="evidence" value="ECO:0007669"/>
    <property type="project" value="UniProtKB-UniRule"/>
</dbReference>
<name>A0A8J3MTK4_9CHLR</name>
<evidence type="ECO:0000256" key="1">
    <source>
        <dbReference type="ARBA" id="ARBA00004861"/>
    </source>
</evidence>
<dbReference type="Proteomes" id="UP000612362">
    <property type="component" value="Unassembled WGS sequence"/>
</dbReference>
<dbReference type="InterPro" id="IPR011060">
    <property type="entry name" value="RibuloseP-bd_barrel"/>
</dbReference>
<sequence length="190" mass="20791">MGFVEKLIASSRQQQSLLCVGLDPEPGRLPKGFRQEPVERAIVRFCQAIIEATAPYVCAYKPNLAFFEVLGPAGLRALQEVIEAIPSHIPVIADAKRGDIGNTARAYARTLFETYGCDAATVNPYMGRDSVAPSWSIAIRERSCYAVPPILARAICKMCVCLMSRVRSVLSTRSWRSACGSGILRGIVVW</sequence>
<comment type="catalytic activity">
    <reaction evidence="6">
        <text>orotidine 5'-phosphate + H(+) = UMP + CO2</text>
        <dbReference type="Rhea" id="RHEA:11596"/>
        <dbReference type="ChEBI" id="CHEBI:15378"/>
        <dbReference type="ChEBI" id="CHEBI:16526"/>
        <dbReference type="ChEBI" id="CHEBI:57538"/>
        <dbReference type="ChEBI" id="CHEBI:57865"/>
        <dbReference type="EC" id="4.1.1.23"/>
    </reaction>
</comment>
<dbReference type="SMART" id="SM00934">
    <property type="entry name" value="OMPdecase"/>
    <property type="match status" value="1"/>
</dbReference>
<accession>A0A8J3MTK4</accession>
<dbReference type="GO" id="GO:0006207">
    <property type="term" value="P:'de novo' pyrimidine nucleobase biosynthetic process"/>
    <property type="evidence" value="ECO:0007669"/>
    <property type="project" value="InterPro"/>
</dbReference>
<reference evidence="9" key="1">
    <citation type="submission" date="2020-10" db="EMBL/GenBank/DDBJ databases">
        <title>Taxonomic study of unclassified bacteria belonging to the class Ktedonobacteria.</title>
        <authorList>
            <person name="Yabe S."/>
            <person name="Wang C.M."/>
            <person name="Zheng Y."/>
            <person name="Sakai Y."/>
            <person name="Cavaletti L."/>
            <person name="Monciardini P."/>
            <person name="Donadio S."/>
        </authorList>
    </citation>
    <scope>NUCLEOTIDE SEQUENCE</scope>
    <source>
        <strain evidence="9">SOSP1-1</strain>
    </source>
</reference>
<keyword evidence="5" id="KW-0456">Lyase</keyword>
<dbReference type="Gene3D" id="3.20.20.70">
    <property type="entry name" value="Aldolase class I"/>
    <property type="match status" value="1"/>
</dbReference>
<dbReference type="PANTHER" id="PTHR43375:SF1">
    <property type="entry name" value="OROTIDINE 5'-PHOSPHATE DECARBOXYLASE"/>
    <property type="match status" value="1"/>
</dbReference>
<comment type="pathway">
    <text evidence="1">Pyrimidine metabolism; UMP biosynthesis via de novo pathway; UMP from orotate: step 2/2.</text>
</comment>
<dbReference type="NCBIfam" id="TIGR02127">
    <property type="entry name" value="pyrF_sub2"/>
    <property type="match status" value="1"/>
</dbReference>
<dbReference type="InterPro" id="IPR011995">
    <property type="entry name" value="OMPdecase_type-2"/>
</dbReference>
<organism evidence="9 10">
    <name type="scientific">Ktedonospora formicarum</name>
    <dbReference type="NCBI Taxonomy" id="2778364"/>
    <lineage>
        <taxon>Bacteria</taxon>
        <taxon>Bacillati</taxon>
        <taxon>Chloroflexota</taxon>
        <taxon>Ktedonobacteria</taxon>
        <taxon>Ktedonobacterales</taxon>
        <taxon>Ktedonobacteraceae</taxon>
        <taxon>Ktedonospora</taxon>
    </lineage>
</organism>
<dbReference type="PANTHER" id="PTHR43375">
    <property type="entry name" value="OROTIDINE 5'-PHOSPHATE DECARBOXYLASE"/>
    <property type="match status" value="1"/>
</dbReference>
<evidence type="ECO:0000256" key="3">
    <source>
        <dbReference type="ARBA" id="ARBA00022793"/>
    </source>
</evidence>
<dbReference type="InterPro" id="IPR018089">
    <property type="entry name" value="OMPdecase_AS"/>
</dbReference>